<dbReference type="AlphaFoldDB" id="A0A4R7S4R1"/>
<dbReference type="GO" id="GO:0000160">
    <property type="term" value="P:phosphorelay signal transduction system"/>
    <property type="evidence" value="ECO:0007669"/>
    <property type="project" value="InterPro"/>
</dbReference>
<evidence type="ECO:0000256" key="2">
    <source>
        <dbReference type="PROSITE-ProRule" id="PRU00169"/>
    </source>
</evidence>
<dbReference type="Pfam" id="PF00072">
    <property type="entry name" value="Response_reg"/>
    <property type="match status" value="1"/>
</dbReference>
<dbReference type="PANTHER" id="PTHR43214:SF43">
    <property type="entry name" value="TWO-COMPONENT RESPONSE REGULATOR"/>
    <property type="match status" value="1"/>
</dbReference>
<proteinExistence type="predicted"/>
<name>A0A4R7S4R1_9BACT</name>
<dbReference type="OrthoDB" id="9790669at2"/>
<gene>
    <name evidence="4" type="ORF">EI77_01811</name>
</gene>
<dbReference type="InterPro" id="IPR039420">
    <property type="entry name" value="WalR-like"/>
</dbReference>
<protein>
    <submittedName>
        <fullName evidence="4">Response regulator receiver domain-containing protein</fullName>
    </submittedName>
</protein>
<evidence type="ECO:0000256" key="1">
    <source>
        <dbReference type="ARBA" id="ARBA00023125"/>
    </source>
</evidence>
<evidence type="ECO:0000313" key="4">
    <source>
        <dbReference type="EMBL" id="TDU73341.1"/>
    </source>
</evidence>
<accession>A0A4R7S4R1</accession>
<evidence type="ECO:0000259" key="3">
    <source>
        <dbReference type="PROSITE" id="PS50110"/>
    </source>
</evidence>
<dbReference type="PANTHER" id="PTHR43214">
    <property type="entry name" value="TWO-COMPONENT RESPONSE REGULATOR"/>
    <property type="match status" value="1"/>
</dbReference>
<dbReference type="InterPro" id="IPR001789">
    <property type="entry name" value="Sig_transdc_resp-reg_receiver"/>
</dbReference>
<dbReference type="CDD" id="cd17535">
    <property type="entry name" value="REC_NarL-like"/>
    <property type="match status" value="1"/>
</dbReference>
<dbReference type="SMART" id="SM00448">
    <property type="entry name" value="REC"/>
    <property type="match status" value="1"/>
</dbReference>
<dbReference type="InterPro" id="IPR058245">
    <property type="entry name" value="NreC/VraR/RcsB-like_REC"/>
</dbReference>
<evidence type="ECO:0000313" key="5">
    <source>
        <dbReference type="Proteomes" id="UP000295662"/>
    </source>
</evidence>
<comment type="caution">
    <text evidence="4">The sequence shown here is derived from an EMBL/GenBank/DDBJ whole genome shotgun (WGS) entry which is preliminary data.</text>
</comment>
<dbReference type="SUPFAM" id="SSF52172">
    <property type="entry name" value="CheY-like"/>
    <property type="match status" value="1"/>
</dbReference>
<reference evidence="4 5" key="1">
    <citation type="submission" date="2019-03" db="EMBL/GenBank/DDBJ databases">
        <title>Genomic Encyclopedia of Archaeal and Bacterial Type Strains, Phase II (KMG-II): from individual species to whole genera.</title>
        <authorList>
            <person name="Goeker M."/>
        </authorList>
    </citation>
    <scope>NUCLEOTIDE SEQUENCE [LARGE SCALE GENOMIC DNA]</scope>
    <source>
        <strain evidence="4 5">ATCC 25309</strain>
    </source>
</reference>
<organism evidence="4 5">
    <name type="scientific">Prosthecobacter fusiformis</name>
    <dbReference type="NCBI Taxonomy" id="48464"/>
    <lineage>
        <taxon>Bacteria</taxon>
        <taxon>Pseudomonadati</taxon>
        <taxon>Verrucomicrobiota</taxon>
        <taxon>Verrucomicrobiia</taxon>
        <taxon>Verrucomicrobiales</taxon>
        <taxon>Verrucomicrobiaceae</taxon>
        <taxon>Prosthecobacter</taxon>
    </lineage>
</organism>
<dbReference type="GO" id="GO:0003677">
    <property type="term" value="F:DNA binding"/>
    <property type="evidence" value="ECO:0007669"/>
    <property type="project" value="UniProtKB-KW"/>
</dbReference>
<sequence>MSQMPLFNSAHTAPAASIRIAVVDDHSIMRAVYRSLVDDCPELLMAWSASTIGEARLHVERDEAPDVIIMDVTLPDGTGYDLVREVLQKYPTIPILMVSAHEEKSYVQQAVDCGARGYLVKDSSPAELMDALETVLSGETYFKPALNLTSG</sequence>
<feature type="modified residue" description="4-aspartylphosphate" evidence="2">
    <location>
        <position position="71"/>
    </location>
</feature>
<dbReference type="EMBL" id="SOCA01000002">
    <property type="protein sequence ID" value="TDU73341.1"/>
    <property type="molecule type" value="Genomic_DNA"/>
</dbReference>
<keyword evidence="1" id="KW-0238">DNA-binding</keyword>
<feature type="domain" description="Response regulatory" evidence="3">
    <location>
        <begin position="19"/>
        <end position="136"/>
    </location>
</feature>
<dbReference type="InterPro" id="IPR011006">
    <property type="entry name" value="CheY-like_superfamily"/>
</dbReference>
<dbReference type="Gene3D" id="3.40.50.2300">
    <property type="match status" value="1"/>
</dbReference>
<keyword evidence="5" id="KW-1185">Reference proteome</keyword>
<keyword evidence="2" id="KW-0597">Phosphoprotein</keyword>
<dbReference type="PROSITE" id="PS50110">
    <property type="entry name" value="RESPONSE_REGULATORY"/>
    <property type="match status" value="1"/>
</dbReference>
<dbReference type="Proteomes" id="UP000295662">
    <property type="component" value="Unassembled WGS sequence"/>
</dbReference>